<protein>
    <recommendedName>
        <fullName evidence="8">Protein transport protein SFT2</fullName>
    </recommendedName>
</protein>
<dbReference type="PANTHER" id="PTHR23137:SF6">
    <property type="entry name" value="VESICLE TRANSPORT PROTEIN"/>
    <property type="match status" value="1"/>
</dbReference>
<evidence type="ECO:0000256" key="3">
    <source>
        <dbReference type="ARBA" id="ARBA00022692"/>
    </source>
</evidence>
<comment type="function">
    <text evidence="8">Nonessential protein required for the fusion of transport vesicles derived from the endocytic pathway with the Golgi complex.</text>
</comment>
<organism evidence="9 11">
    <name type="scientific">Phakopsora pachyrhizi</name>
    <name type="common">Asian soybean rust disease fungus</name>
    <dbReference type="NCBI Taxonomy" id="170000"/>
    <lineage>
        <taxon>Eukaryota</taxon>
        <taxon>Fungi</taxon>
        <taxon>Dikarya</taxon>
        <taxon>Basidiomycota</taxon>
        <taxon>Pucciniomycotina</taxon>
        <taxon>Pucciniomycetes</taxon>
        <taxon>Pucciniales</taxon>
        <taxon>Phakopsoraceae</taxon>
        <taxon>Phakopsora</taxon>
    </lineage>
</organism>
<accession>A0AAV0B2Z4</accession>
<proteinExistence type="inferred from homology"/>
<evidence type="ECO:0000256" key="2">
    <source>
        <dbReference type="ARBA" id="ARBA00022448"/>
    </source>
</evidence>
<evidence type="ECO:0000313" key="11">
    <source>
        <dbReference type="Proteomes" id="UP001153365"/>
    </source>
</evidence>
<dbReference type="GO" id="GO:0000139">
    <property type="term" value="C:Golgi membrane"/>
    <property type="evidence" value="ECO:0007669"/>
    <property type="project" value="UniProtKB-SubCell"/>
</dbReference>
<evidence type="ECO:0000256" key="6">
    <source>
        <dbReference type="ARBA" id="ARBA00023136"/>
    </source>
</evidence>
<evidence type="ECO:0000313" key="10">
    <source>
        <dbReference type="EMBL" id="CAH7683006.1"/>
    </source>
</evidence>
<gene>
    <name evidence="9" type="ORF">PPACK8108_LOCUS13327</name>
    <name evidence="10" type="ORF">PPACK8108_LOCUS16220</name>
</gene>
<sequence>MAPSMPKVFSNIDTGKVTNNELLDATQPSAFEFLGLSKKQRLYAFGGCLIGGFVVSILGAVMFVFGNVVSFALLYVVGICISLAGTGFLIGFKRQIKTMFKPVRLIATILFLASILMVFISAFVLKIDILVIVFAIITFLTYTWYSLSYIPYARSLVTKAVSSAV</sequence>
<dbReference type="EMBL" id="CALTRL010003293">
    <property type="protein sequence ID" value="CAH7680116.1"/>
    <property type="molecule type" value="Genomic_DNA"/>
</dbReference>
<dbReference type="InterPro" id="IPR011691">
    <property type="entry name" value="Vesicle_transpt_SFT2"/>
</dbReference>
<evidence type="ECO:0000256" key="7">
    <source>
        <dbReference type="ARBA" id="ARBA00025800"/>
    </source>
</evidence>
<feature type="transmembrane region" description="Helical" evidence="8">
    <location>
        <begin position="129"/>
        <end position="147"/>
    </location>
</feature>
<keyword evidence="4 8" id="KW-0653">Protein transport</keyword>
<evidence type="ECO:0000256" key="8">
    <source>
        <dbReference type="RuleBase" id="RU363111"/>
    </source>
</evidence>
<dbReference type="InterPro" id="IPR007305">
    <property type="entry name" value="Vesicle_transpt_Got1/SFT2"/>
</dbReference>
<comment type="caution">
    <text evidence="9">The sequence shown here is derived from an EMBL/GenBank/DDBJ whole genome shotgun (WGS) entry which is preliminary data.</text>
</comment>
<keyword evidence="8" id="KW-0333">Golgi apparatus</keyword>
<dbReference type="GO" id="GO:0016192">
    <property type="term" value="P:vesicle-mediated transport"/>
    <property type="evidence" value="ECO:0007669"/>
    <property type="project" value="InterPro"/>
</dbReference>
<reference evidence="9" key="1">
    <citation type="submission" date="2022-06" db="EMBL/GenBank/DDBJ databases">
        <authorList>
            <consortium name="SYNGENTA / RWTH Aachen University"/>
        </authorList>
    </citation>
    <scope>NUCLEOTIDE SEQUENCE</scope>
</reference>
<dbReference type="EMBL" id="CALTRL010004384">
    <property type="protein sequence ID" value="CAH7683006.1"/>
    <property type="molecule type" value="Genomic_DNA"/>
</dbReference>
<feature type="transmembrane region" description="Helical" evidence="8">
    <location>
        <begin position="71"/>
        <end position="91"/>
    </location>
</feature>
<name>A0AAV0B2Z4_PHAPC</name>
<keyword evidence="5 8" id="KW-1133">Transmembrane helix</keyword>
<dbReference type="Proteomes" id="UP001153365">
    <property type="component" value="Unassembled WGS sequence"/>
</dbReference>
<keyword evidence="6 8" id="KW-0472">Membrane</keyword>
<evidence type="ECO:0000256" key="1">
    <source>
        <dbReference type="ARBA" id="ARBA00004141"/>
    </source>
</evidence>
<evidence type="ECO:0000256" key="5">
    <source>
        <dbReference type="ARBA" id="ARBA00022989"/>
    </source>
</evidence>
<comment type="subcellular location">
    <subcellularLocation>
        <location evidence="8">Golgi apparatus membrane</location>
        <topology evidence="8">Multi-pass membrane protein</topology>
    </subcellularLocation>
    <subcellularLocation>
        <location evidence="1">Membrane</location>
        <topology evidence="1">Multi-pass membrane protein</topology>
    </subcellularLocation>
</comment>
<feature type="transmembrane region" description="Helical" evidence="8">
    <location>
        <begin position="103"/>
        <end position="123"/>
    </location>
</feature>
<keyword evidence="2 8" id="KW-0813">Transport</keyword>
<dbReference type="AlphaFoldDB" id="A0AAV0B2Z4"/>
<dbReference type="GO" id="GO:0015031">
    <property type="term" value="P:protein transport"/>
    <property type="evidence" value="ECO:0007669"/>
    <property type="project" value="UniProtKB-KW"/>
</dbReference>
<dbReference type="PANTHER" id="PTHR23137">
    <property type="entry name" value="VESICLE TRANSPORT PROTEIN-RELATED"/>
    <property type="match status" value="1"/>
</dbReference>
<keyword evidence="11" id="KW-1185">Reference proteome</keyword>
<evidence type="ECO:0000313" key="9">
    <source>
        <dbReference type="EMBL" id="CAH7680116.1"/>
    </source>
</evidence>
<keyword evidence="3 8" id="KW-0812">Transmembrane</keyword>
<evidence type="ECO:0000256" key="4">
    <source>
        <dbReference type="ARBA" id="ARBA00022927"/>
    </source>
</evidence>
<dbReference type="Pfam" id="PF04178">
    <property type="entry name" value="Got1"/>
    <property type="match status" value="1"/>
</dbReference>
<comment type="similarity">
    <text evidence="7 8">Belongs to the SFT2 family.</text>
</comment>
<feature type="transmembrane region" description="Helical" evidence="8">
    <location>
        <begin position="42"/>
        <end position="65"/>
    </location>
</feature>